<evidence type="ECO:0000313" key="1">
    <source>
        <dbReference type="EMBL" id="KAB8188402.1"/>
    </source>
</evidence>
<dbReference type="OrthoDB" id="5150238at2"/>
<dbReference type="Proteomes" id="UP000312512">
    <property type="component" value="Unassembled WGS sequence"/>
</dbReference>
<reference evidence="1 2" key="1">
    <citation type="submission" date="2019-10" db="EMBL/GenBank/DDBJ databases">
        <title>Nonomuraea sp. nov., isolated from Phyllanthus amarus.</title>
        <authorList>
            <person name="Klykleung N."/>
            <person name="Tanasupawat S."/>
        </authorList>
    </citation>
    <scope>NUCLEOTIDE SEQUENCE [LARGE SCALE GENOMIC DNA]</scope>
    <source>
        <strain evidence="1 2">PA1-10</strain>
    </source>
</reference>
<accession>A0A5C4VCX1</accession>
<dbReference type="EMBL" id="VDLX02000025">
    <property type="protein sequence ID" value="KAB8188402.1"/>
    <property type="molecule type" value="Genomic_DNA"/>
</dbReference>
<dbReference type="RefSeq" id="WP_139636994.1">
    <property type="nucleotide sequence ID" value="NZ_VDLX02000025.1"/>
</dbReference>
<gene>
    <name evidence="1" type="ORF">FH608_043955</name>
</gene>
<comment type="caution">
    <text evidence="1">The sequence shown here is derived from an EMBL/GenBank/DDBJ whole genome shotgun (WGS) entry which is preliminary data.</text>
</comment>
<proteinExistence type="predicted"/>
<name>A0A5C4VCX1_9ACTN</name>
<organism evidence="1 2">
    <name type="scientific">Nonomuraea phyllanthi</name>
    <dbReference type="NCBI Taxonomy" id="2219224"/>
    <lineage>
        <taxon>Bacteria</taxon>
        <taxon>Bacillati</taxon>
        <taxon>Actinomycetota</taxon>
        <taxon>Actinomycetes</taxon>
        <taxon>Streptosporangiales</taxon>
        <taxon>Streptosporangiaceae</taxon>
        <taxon>Nonomuraea</taxon>
    </lineage>
</organism>
<sequence length="299" mass="31400">MTALERRYRRLLAWYPKDHRAQHEEEMLAVLLAASAPGRNRPAVRDAFDLVRGGLAIRLRRVVPLRSRRVWRAAVDLAALLAPLVLFGAGLFRVAGYAGRFAFDLAVPVLVDALPYGLVVLLAWLGRRWAAIACAWALAALHATMQLVQLLSLPEGTMVVGDVILVSGRPVIAASMLLSALPACVCAAMLTLAPSPGPGPVGSRRLLLWAGGVLAACVGGVLLPKVFGAALMLAALGTVAVMALRFTTGRRTAAVLMPLLVVAVMPSWFTDPASLTGVAAATAALLGATAWLARTGEPA</sequence>
<keyword evidence="2" id="KW-1185">Reference proteome</keyword>
<dbReference type="AlphaFoldDB" id="A0A5C4VCX1"/>
<protein>
    <submittedName>
        <fullName evidence="1">Uncharacterized protein</fullName>
    </submittedName>
</protein>
<evidence type="ECO:0000313" key="2">
    <source>
        <dbReference type="Proteomes" id="UP000312512"/>
    </source>
</evidence>